<feature type="domain" description="Ints3-like C-terminal" evidence="8">
    <location>
        <begin position="608"/>
        <end position="997"/>
    </location>
</feature>
<dbReference type="EMBL" id="CAIIXF020000010">
    <property type="protein sequence ID" value="CAH1797938.1"/>
    <property type="molecule type" value="Genomic_DNA"/>
</dbReference>
<feature type="non-terminal residue" evidence="9">
    <location>
        <position position="1069"/>
    </location>
</feature>
<comment type="subcellular location">
    <subcellularLocation>
        <location evidence="2">Cytoplasm</location>
    </subcellularLocation>
    <subcellularLocation>
        <location evidence="1">Nucleus</location>
    </subcellularLocation>
</comment>
<accession>A0A8S4PX18</accession>
<dbReference type="Proteomes" id="UP000749559">
    <property type="component" value="Unassembled WGS sequence"/>
</dbReference>
<keyword evidence="4" id="KW-0963">Cytoplasm</keyword>
<reference evidence="9" key="1">
    <citation type="submission" date="2022-03" db="EMBL/GenBank/DDBJ databases">
        <authorList>
            <person name="Martin C."/>
        </authorList>
    </citation>
    <scope>NUCLEOTIDE SEQUENCE</scope>
</reference>
<feature type="compositionally biased region" description="Polar residues" evidence="6">
    <location>
        <begin position="536"/>
        <end position="560"/>
    </location>
</feature>
<dbReference type="GO" id="GO:0005737">
    <property type="term" value="C:cytoplasm"/>
    <property type="evidence" value="ECO:0007669"/>
    <property type="project" value="UniProtKB-SubCell"/>
</dbReference>
<evidence type="ECO:0000256" key="5">
    <source>
        <dbReference type="ARBA" id="ARBA00023242"/>
    </source>
</evidence>
<evidence type="ECO:0000256" key="4">
    <source>
        <dbReference type="ARBA" id="ARBA00022490"/>
    </source>
</evidence>
<evidence type="ECO:0000313" key="9">
    <source>
        <dbReference type="EMBL" id="CAH1797938.1"/>
    </source>
</evidence>
<dbReference type="InterPro" id="IPR056518">
    <property type="entry name" value="HEAT_Ints3_C"/>
</dbReference>
<proteinExistence type="inferred from homology"/>
<evidence type="ECO:0008006" key="11">
    <source>
        <dbReference type="Google" id="ProtNLM"/>
    </source>
</evidence>
<keyword evidence="10" id="KW-1185">Reference proteome</keyword>
<dbReference type="InterPro" id="IPR019333">
    <property type="entry name" value="INTS3_N"/>
</dbReference>
<feature type="region of interest" description="Disordered" evidence="6">
    <location>
        <begin position="515"/>
        <end position="564"/>
    </location>
</feature>
<dbReference type="PANTHER" id="PTHR13587:SF7">
    <property type="entry name" value="INTEGRATOR COMPLEX SUBUNIT 3"/>
    <property type="match status" value="1"/>
</dbReference>
<dbReference type="Pfam" id="PF10189">
    <property type="entry name" value="Ints3_N"/>
    <property type="match status" value="1"/>
</dbReference>
<evidence type="ECO:0000256" key="6">
    <source>
        <dbReference type="SAM" id="MobiDB-lite"/>
    </source>
</evidence>
<evidence type="ECO:0000259" key="8">
    <source>
        <dbReference type="Pfam" id="PF24566"/>
    </source>
</evidence>
<keyword evidence="5" id="KW-0539">Nucleus</keyword>
<gene>
    <name evidence="9" type="ORF">OFUS_LOCUS22140</name>
</gene>
<evidence type="ECO:0000259" key="7">
    <source>
        <dbReference type="Pfam" id="PF10189"/>
    </source>
</evidence>
<evidence type="ECO:0000256" key="1">
    <source>
        <dbReference type="ARBA" id="ARBA00004123"/>
    </source>
</evidence>
<sequence length="1069" mass="121960">ARDHVNENFSECLQNILQISPVNRTCFIQIMDNKKIGTSTLFNNTPFDPKDELDERLSRCYGIVNGMITGKTERETHDILNAYIARGAKQHEEVQHGLLYGALSDQKVAQRFYRDMTLVSRDGLNIAIGRINQLIHEKWLKLQDTGKTQILWVSKEFVKNAVPMAESVIHSLLRQIAGGDVSPRNIYLTEAVLDILTENKAWVNNNPTLLSTAIYTYLRVIVDHNNPTFHILRQREVDFCIAALTEKWQDCCLIGRDLVRLLQYVARIPEFEKLWQDILYNPSTLSPTFTGIHQLMLVRTSRKYLVSRLTPDMENKLAFLTTKVKFGQQKRYQEWFQRQYLSTPESQSLRCDLIRYICGVIHPSNDLLCSDVIPRWAVIGWLLTTCTSNVAASNAKLSLFYDWLFFEEGKDSIMNIEPGILVMYHSMRPHPAITATLLDFLCRIMTNFYPVLTDKVRAGIYTSLKTIINKKVLQSLSPLFDNAKLDKELRLMVRENFAPFCSHDVSSPKEEIQEIITSRDLSSPTPKPESIPMETESPSITPSNHISEFPTGTPNNTSEAEFSEDEDIPIGKLKENKFRPIKLPPPRCQNIDISELVDLLEGDLKPLVVQFQNEMDNDNQCEIMDNIVQTVIQDDDFESQDTSSTLGTCLCQLLSGTFNNNVFPKHVDDDSIEDSVGTPLFVLFRNLCQTPEDTPARDPLLILLGEMANKQPRIGYLLLYFLKVSKMVDEKMSSYKDFCKGLDRDLETSLLSDLTLCQEDDVAMFTYILPDIYTQFSNIAVGNIRLLHLITSAIDGRQLQDLVCEILMGHLVIIKKDSILSVLNASLEWESIEQYFLWQLIFAHNMQIEHIIPILPKLEFSGHAEALTSLMVQMKEEAPTLELLRPLFCRACKKGDRFTISVLKYWAQENGDRLADQILNLISKCTNSTPNRKRHKQSSKKDGPSTEQILNHLEHMRQVCQNISFLNHESMQQALFQALTACSDAQKARFGDLFALAEDFEEVRSTRVLRQVPSRRASEAAKAHGNLSPKGRSKKILESETESESSEDEEIGKPRPKKRKKATVDDDSD</sequence>
<feature type="compositionally biased region" description="Polar residues" evidence="6">
    <location>
        <begin position="515"/>
        <end position="524"/>
    </location>
</feature>
<feature type="region of interest" description="Disordered" evidence="6">
    <location>
        <begin position="1013"/>
        <end position="1069"/>
    </location>
</feature>
<evidence type="ECO:0000256" key="3">
    <source>
        <dbReference type="ARBA" id="ARBA00006130"/>
    </source>
</evidence>
<evidence type="ECO:0000313" key="10">
    <source>
        <dbReference type="Proteomes" id="UP000749559"/>
    </source>
</evidence>
<dbReference type="PANTHER" id="PTHR13587">
    <property type="entry name" value="INTEGRATOR COMPLEX SUBUNIT 3"/>
    <property type="match status" value="1"/>
</dbReference>
<protein>
    <recommendedName>
        <fullName evidence="11">SOSS complex subunit A homolog</fullName>
    </recommendedName>
</protein>
<feature type="domain" description="Integrator complex subunit 3 N-terminal" evidence="7">
    <location>
        <begin position="89"/>
        <end position="494"/>
    </location>
</feature>
<name>A0A8S4PX18_OWEFU</name>
<comment type="caution">
    <text evidence="9">The sequence shown here is derived from an EMBL/GenBank/DDBJ whole genome shotgun (WGS) entry which is preliminary data.</text>
</comment>
<organism evidence="9 10">
    <name type="scientific">Owenia fusiformis</name>
    <name type="common">Polychaete worm</name>
    <dbReference type="NCBI Taxonomy" id="6347"/>
    <lineage>
        <taxon>Eukaryota</taxon>
        <taxon>Metazoa</taxon>
        <taxon>Spiralia</taxon>
        <taxon>Lophotrochozoa</taxon>
        <taxon>Annelida</taxon>
        <taxon>Polychaeta</taxon>
        <taxon>Sedentaria</taxon>
        <taxon>Canalipalpata</taxon>
        <taxon>Sabellida</taxon>
        <taxon>Oweniida</taxon>
        <taxon>Oweniidae</taxon>
        <taxon>Owenia</taxon>
    </lineage>
</organism>
<feature type="compositionally biased region" description="Acidic residues" evidence="6">
    <location>
        <begin position="1039"/>
        <end position="1050"/>
    </location>
</feature>
<dbReference type="InterPro" id="IPR045334">
    <property type="entry name" value="INTS3"/>
</dbReference>
<comment type="similarity">
    <text evidence="3">Belongs to the Integrator subunit 3 family.</text>
</comment>
<dbReference type="OrthoDB" id="2021145at2759"/>
<dbReference type="AlphaFoldDB" id="A0A8S4PX18"/>
<dbReference type="GO" id="GO:0005634">
    <property type="term" value="C:nucleus"/>
    <property type="evidence" value="ECO:0007669"/>
    <property type="project" value="UniProtKB-SubCell"/>
</dbReference>
<dbReference type="Pfam" id="PF24566">
    <property type="entry name" value="HEAT_Ints3_C"/>
    <property type="match status" value="1"/>
</dbReference>
<evidence type="ECO:0000256" key="2">
    <source>
        <dbReference type="ARBA" id="ARBA00004496"/>
    </source>
</evidence>